<sequence>MWKPIILDVECIVCNKSLQKINHDHDPREVTRKMGKITCRRSRTPNWSAEEKKYLLQLIKERKEVVVTKNNNGPNYSEEKDVAWNEILRELSAKFGSKFSVSSTKKVKTQWQNMKRIAREEISLVGPDITKFTRQTMEVCTILDMIKDGVLKRDAENLNDTLMTTNIEIKTERIDEDGIEPCCSGTGNPINQPAVNQSKANPATIVRPPPSESSSGSDVLEFEPRQPTINVEEPSRKSAAAMTEPWVEGMGSFGPFQRQLHEFLRCSSDEKQLKMESLKEERRVVKVMRETAELNKIIAEQKLKHVLWVKKQEMSMYSGEPGSGAGKGGGAGGAIREAGGAFGKMEAAREDEYFYKKQKEQLAELKGHLNKEISFHQDQIKRHEDAIRRHKEQMSNMDPK</sequence>
<evidence type="ECO:0000256" key="6">
    <source>
        <dbReference type="ARBA" id="ARBA00023015"/>
    </source>
</evidence>
<proteinExistence type="inferred from homology"/>
<keyword evidence="8" id="KW-0496">Mitochondrion</keyword>
<dbReference type="PANTHER" id="PTHR48417:SF1">
    <property type="entry name" value="ATP SYNTHASE F1 SUBUNIT EPSILON"/>
    <property type="match status" value="1"/>
</dbReference>
<evidence type="ECO:0000256" key="12">
    <source>
        <dbReference type="SAM" id="MobiDB-lite"/>
    </source>
</evidence>
<evidence type="ECO:0000259" key="13">
    <source>
        <dbReference type="Pfam" id="PF13873"/>
    </source>
</evidence>
<dbReference type="Pfam" id="PF13873">
    <property type="entry name" value="Myb_DNA-bind_5"/>
    <property type="match status" value="1"/>
</dbReference>
<keyword evidence="9" id="KW-0804">Transcription</keyword>
<dbReference type="EMBL" id="JBEDNZ010000002">
    <property type="protein sequence ID" value="KAL0851502.1"/>
    <property type="molecule type" value="Genomic_DNA"/>
</dbReference>
<comment type="subunit">
    <text evidence="3">Self-associates forming complexes of several hundred monomers.</text>
</comment>
<evidence type="ECO:0000256" key="10">
    <source>
        <dbReference type="ARBA" id="ARBA00025466"/>
    </source>
</evidence>
<comment type="caution">
    <text evidence="14">The sequence shown here is derived from an EMBL/GenBank/DDBJ whole genome shotgun (WGS) entry which is preliminary data.</text>
</comment>
<evidence type="ECO:0000313" key="15">
    <source>
        <dbReference type="Proteomes" id="UP001549921"/>
    </source>
</evidence>
<dbReference type="PANTHER" id="PTHR48417">
    <property type="entry name" value="ATP SYNTHASE F1 SUBUNIT EPSILON"/>
    <property type="match status" value="1"/>
</dbReference>
<dbReference type="Pfam" id="PF04568">
    <property type="entry name" value="IATP"/>
    <property type="match status" value="1"/>
</dbReference>
<evidence type="ECO:0000256" key="9">
    <source>
        <dbReference type="ARBA" id="ARBA00023163"/>
    </source>
</evidence>
<dbReference type="SUPFAM" id="SSF64602">
    <property type="entry name" value="F1 ATPase inhibitor, IF1, C-terminal domain"/>
    <property type="match status" value="1"/>
</dbReference>
<feature type="region of interest" description="Disordered" evidence="12">
    <location>
        <begin position="201"/>
        <end position="220"/>
    </location>
</feature>
<dbReference type="Proteomes" id="UP001549921">
    <property type="component" value="Unassembled WGS sequence"/>
</dbReference>
<evidence type="ECO:0000256" key="8">
    <source>
        <dbReference type="ARBA" id="ARBA00023128"/>
    </source>
</evidence>
<evidence type="ECO:0000256" key="3">
    <source>
        <dbReference type="ARBA" id="ARBA00011764"/>
    </source>
</evidence>
<evidence type="ECO:0000256" key="4">
    <source>
        <dbReference type="ARBA" id="ARBA00016807"/>
    </source>
</evidence>
<dbReference type="AlphaFoldDB" id="A0ABD0TQ66"/>
<dbReference type="GO" id="GO:0042030">
    <property type="term" value="F:ATPase inhibitor activity"/>
    <property type="evidence" value="ECO:0007669"/>
    <property type="project" value="UniProtKB-ARBA"/>
</dbReference>
<gene>
    <name evidence="14" type="ORF">ABMA28_007293</name>
</gene>
<dbReference type="InterPro" id="IPR028002">
    <property type="entry name" value="Myb_DNA-bind_5"/>
</dbReference>
<protein>
    <recommendedName>
        <fullName evidence="4">Regulatory protein zeste</fullName>
    </recommendedName>
    <alternativeName>
        <fullName evidence="11">ATP synthase F1 subunit epsilon</fullName>
    </alternativeName>
</protein>
<keyword evidence="7" id="KW-0175">Coiled coil</keyword>
<evidence type="ECO:0000256" key="5">
    <source>
        <dbReference type="ARBA" id="ARBA00022946"/>
    </source>
</evidence>
<comment type="function">
    <text evidence="10">Involved in transvection phenomena (= synapsis-dependent gene expression), where the synaptic pairing of chromosomes carrying genes with which zeste interacts influences the expression of these genes. Zeste binds to DNA and stimulates transcription from a nearby promoter.</text>
</comment>
<evidence type="ECO:0000256" key="11">
    <source>
        <dbReference type="ARBA" id="ARBA00030036"/>
    </source>
</evidence>
<evidence type="ECO:0000256" key="1">
    <source>
        <dbReference type="ARBA" id="ARBA00004173"/>
    </source>
</evidence>
<name>A0ABD0TQ66_LOXSC</name>
<evidence type="ECO:0000313" key="14">
    <source>
        <dbReference type="EMBL" id="KAL0851502.1"/>
    </source>
</evidence>
<evidence type="ECO:0000256" key="7">
    <source>
        <dbReference type="ARBA" id="ARBA00023054"/>
    </source>
</evidence>
<comment type="subcellular location">
    <subcellularLocation>
        <location evidence="1">Mitochondrion</location>
    </subcellularLocation>
</comment>
<organism evidence="14 15">
    <name type="scientific">Loxostege sticticalis</name>
    <name type="common">Beet webworm moth</name>
    <dbReference type="NCBI Taxonomy" id="481309"/>
    <lineage>
        <taxon>Eukaryota</taxon>
        <taxon>Metazoa</taxon>
        <taxon>Ecdysozoa</taxon>
        <taxon>Arthropoda</taxon>
        <taxon>Hexapoda</taxon>
        <taxon>Insecta</taxon>
        <taxon>Pterygota</taxon>
        <taxon>Neoptera</taxon>
        <taxon>Endopterygota</taxon>
        <taxon>Lepidoptera</taxon>
        <taxon>Glossata</taxon>
        <taxon>Ditrysia</taxon>
        <taxon>Pyraloidea</taxon>
        <taxon>Crambidae</taxon>
        <taxon>Pyraustinae</taxon>
        <taxon>Loxostege</taxon>
    </lineage>
</organism>
<reference evidence="14 15" key="1">
    <citation type="submission" date="2024-06" db="EMBL/GenBank/DDBJ databases">
        <title>A chromosome-level genome assembly of beet webworm, Loxostege sticticalis.</title>
        <authorList>
            <person name="Zhang Y."/>
        </authorList>
    </citation>
    <scope>NUCLEOTIDE SEQUENCE [LARGE SCALE GENOMIC DNA]</scope>
    <source>
        <strain evidence="14">AQ028</strain>
        <tissue evidence="14">Male pupae</tissue>
    </source>
</reference>
<dbReference type="GO" id="GO:0005739">
    <property type="term" value="C:mitochondrion"/>
    <property type="evidence" value="ECO:0007669"/>
    <property type="project" value="UniProtKB-SubCell"/>
</dbReference>
<evidence type="ECO:0000256" key="2">
    <source>
        <dbReference type="ARBA" id="ARBA00010901"/>
    </source>
</evidence>
<accession>A0ABD0TQ66</accession>
<keyword evidence="6" id="KW-0805">Transcription regulation</keyword>
<dbReference type="Gene3D" id="1.20.5.500">
    <property type="entry name" value="Single helix bin"/>
    <property type="match status" value="1"/>
</dbReference>
<dbReference type="InterPro" id="IPR007648">
    <property type="entry name" value="ATPase_inhibitor_mt"/>
</dbReference>
<dbReference type="FunFam" id="1.20.5.500:FF:000007">
    <property type="entry name" value="ATPase inhibitor, putative"/>
    <property type="match status" value="1"/>
</dbReference>
<keyword evidence="5" id="KW-0809">Transit peptide</keyword>
<comment type="similarity">
    <text evidence="2">Belongs to the ATPase inhibitor family.</text>
</comment>
<feature type="domain" description="Myb/SANT-like DNA-binding" evidence="13">
    <location>
        <begin position="43"/>
        <end position="122"/>
    </location>
</feature>